<dbReference type="CDD" id="cd07812">
    <property type="entry name" value="SRPBCC"/>
    <property type="match status" value="1"/>
</dbReference>
<gene>
    <name evidence="1" type="ORF">ACFOKC_14635</name>
</gene>
<dbReference type="Gene3D" id="3.30.530.20">
    <property type="match status" value="1"/>
</dbReference>
<dbReference type="InterPro" id="IPR023393">
    <property type="entry name" value="START-like_dom_sf"/>
</dbReference>
<dbReference type="EMBL" id="JBHRWN010000002">
    <property type="protein sequence ID" value="MFC3478966.1"/>
    <property type="molecule type" value="Genomic_DNA"/>
</dbReference>
<accession>A0ABD5NI99</accession>
<dbReference type="SUPFAM" id="SSF55961">
    <property type="entry name" value="Bet v1-like"/>
    <property type="match status" value="1"/>
</dbReference>
<dbReference type="RefSeq" id="WP_232569439.1">
    <property type="nucleotide sequence ID" value="NZ_CP089466.1"/>
</dbReference>
<name>A0ABD5NI99_9EURY</name>
<keyword evidence="2" id="KW-1185">Reference proteome</keyword>
<evidence type="ECO:0000313" key="1">
    <source>
        <dbReference type="EMBL" id="MFC3478966.1"/>
    </source>
</evidence>
<proteinExistence type="predicted"/>
<comment type="caution">
    <text evidence="1">The sequence shown here is derived from an EMBL/GenBank/DDBJ whole genome shotgun (WGS) entry which is preliminary data.</text>
</comment>
<evidence type="ECO:0000313" key="2">
    <source>
        <dbReference type="Proteomes" id="UP001595660"/>
    </source>
</evidence>
<sequence>MTVRVERTFELSVPPEDVWEFISDPEKRAGAISVVDSYEREGDTTTWHVRLPIPVVTSTISVETRDVEQDPPRYVKFVGKSGMFNVTGEHEIAETETGSTLTNRFVVDGKVPGVEQFFKRNLDDELDELERQLNEET</sequence>
<organism evidence="1 2">
    <name type="scientific">Halobacterium litoreum</name>
    <dbReference type="NCBI Taxonomy" id="2039234"/>
    <lineage>
        <taxon>Archaea</taxon>
        <taxon>Methanobacteriati</taxon>
        <taxon>Methanobacteriota</taxon>
        <taxon>Stenosarchaea group</taxon>
        <taxon>Halobacteria</taxon>
        <taxon>Halobacteriales</taxon>
        <taxon>Halobacteriaceae</taxon>
        <taxon>Halobacterium</taxon>
    </lineage>
</organism>
<dbReference type="InterPro" id="IPR019587">
    <property type="entry name" value="Polyketide_cyclase/dehydratase"/>
</dbReference>
<dbReference type="AlphaFoldDB" id="A0ABD5NI99"/>
<dbReference type="GeneID" id="69118021"/>
<reference evidence="1 2" key="1">
    <citation type="journal article" date="2019" name="Int. J. Syst. Evol. Microbiol.">
        <title>The Global Catalogue of Microorganisms (GCM) 10K type strain sequencing project: providing services to taxonomists for standard genome sequencing and annotation.</title>
        <authorList>
            <consortium name="The Broad Institute Genomics Platform"/>
            <consortium name="The Broad Institute Genome Sequencing Center for Infectious Disease"/>
            <person name="Wu L."/>
            <person name="Ma J."/>
        </authorList>
    </citation>
    <scope>NUCLEOTIDE SEQUENCE [LARGE SCALE GENOMIC DNA]</scope>
    <source>
        <strain evidence="1 2">CGMCC 1.12562</strain>
    </source>
</reference>
<protein>
    <submittedName>
        <fullName evidence="1">CoxG family protein</fullName>
    </submittedName>
</protein>
<dbReference type="Pfam" id="PF10604">
    <property type="entry name" value="Polyketide_cyc2"/>
    <property type="match status" value="1"/>
</dbReference>
<dbReference type="Proteomes" id="UP001595660">
    <property type="component" value="Unassembled WGS sequence"/>
</dbReference>